<dbReference type="STRING" id="1246995.AFR_29040"/>
<gene>
    <name evidence="2" type="ORF">AFR_29040</name>
</gene>
<evidence type="ECO:0000313" key="3">
    <source>
        <dbReference type="Proteomes" id="UP000017746"/>
    </source>
</evidence>
<dbReference type="OrthoDB" id="3297172at2"/>
<dbReference type="AlphaFoldDB" id="U5W4M8"/>
<reference evidence="2 3" key="1">
    <citation type="journal article" date="2014" name="J. Biotechnol.">
        <title>Complete genome sequence of the actinobacterium Actinoplanes friuliensis HAG 010964, producer of the lipopeptide antibiotic friulimycin.</title>
        <authorList>
            <person name="Ruckert C."/>
            <person name="Szczepanowski R."/>
            <person name="Albersmeier A."/>
            <person name="Goesmann A."/>
            <person name="Fischer N."/>
            <person name="Steinkamper A."/>
            <person name="Puhler A."/>
            <person name="Biener R."/>
            <person name="Schwartz D."/>
            <person name="Kalinowski J."/>
        </authorList>
    </citation>
    <scope>NUCLEOTIDE SEQUENCE [LARGE SCALE GENOMIC DNA]</scope>
    <source>
        <strain evidence="2 3">DSM 7358</strain>
    </source>
</reference>
<evidence type="ECO:0000313" key="2">
    <source>
        <dbReference type="EMBL" id="AGZ44069.1"/>
    </source>
</evidence>
<protein>
    <submittedName>
        <fullName evidence="2">Uncharacterized protein</fullName>
    </submittedName>
</protein>
<evidence type="ECO:0000256" key="1">
    <source>
        <dbReference type="SAM" id="MobiDB-lite"/>
    </source>
</evidence>
<dbReference type="EMBL" id="CP006272">
    <property type="protein sequence ID" value="AGZ44069.1"/>
    <property type="molecule type" value="Genomic_DNA"/>
</dbReference>
<accession>U5W4M8</accession>
<organism evidence="2 3">
    <name type="scientific">Actinoplanes friuliensis DSM 7358</name>
    <dbReference type="NCBI Taxonomy" id="1246995"/>
    <lineage>
        <taxon>Bacteria</taxon>
        <taxon>Bacillati</taxon>
        <taxon>Actinomycetota</taxon>
        <taxon>Actinomycetes</taxon>
        <taxon>Micromonosporales</taxon>
        <taxon>Micromonosporaceae</taxon>
        <taxon>Actinoplanes</taxon>
    </lineage>
</organism>
<dbReference type="eggNOG" id="ENOG5030375">
    <property type="taxonomic scope" value="Bacteria"/>
</dbReference>
<dbReference type="RefSeq" id="WP_023560406.1">
    <property type="nucleotide sequence ID" value="NC_022657.1"/>
</dbReference>
<dbReference type="Proteomes" id="UP000017746">
    <property type="component" value="Chromosome"/>
</dbReference>
<dbReference type="HOGENOM" id="CLU_177490_0_0_11"/>
<dbReference type="PATRIC" id="fig|1246995.3.peg.5884"/>
<sequence length="95" mass="10215">MPAADVTRPYGLSRPTMQDAREAMHRVHGPGGPAAWSRLLTSAGIPATNLGDADLPRLLEAMARLDPVSKLCAQALNIRLTSHTHLSAAHDLTRR</sequence>
<feature type="region of interest" description="Disordered" evidence="1">
    <location>
        <begin position="1"/>
        <end position="29"/>
    </location>
</feature>
<keyword evidence="3" id="KW-1185">Reference proteome</keyword>
<name>U5W4M8_9ACTN</name>
<dbReference type="KEGG" id="afs:AFR_29040"/>
<proteinExistence type="predicted"/>